<organism evidence="1 2">
    <name type="scientific">Orientia tsutsugamushi (strain Boryong)</name>
    <name type="common">Rickettsia tsutsugamushi</name>
    <dbReference type="NCBI Taxonomy" id="357244"/>
    <lineage>
        <taxon>Bacteria</taxon>
        <taxon>Pseudomonadati</taxon>
        <taxon>Pseudomonadota</taxon>
        <taxon>Alphaproteobacteria</taxon>
        <taxon>Rickettsiales</taxon>
        <taxon>Rickettsiaceae</taxon>
        <taxon>Rickettsieae</taxon>
        <taxon>Orientia</taxon>
    </lineage>
</organism>
<evidence type="ECO:0000313" key="1">
    <source>
        <dbReference type="EMBL" id="CAM80020.1"/>
    </source>
</evidence>
<proteinExistence type="predicted"/>
<protein>
    <recommendedName>
        <fullName evidence="3">Hormone receptor domain protein</fullName>
    </recommendedName>
</protein>
<name>A5CDP8_ORITB</name>
<sequence>MKPQHIFLVIIVAVINFITVANATASICTWFRGSRTETWNGDNEDLQGIIKRRKHLSFWKKREKQFTSTENCPPYNKYGGRRGCLLKFEEPATIFDSKFWTTVVDNSQTPDWYYAPGYLRYCGEETMATSYFNPKIRVRHQSCNAIACWHNDSNLSHGDCAVFATSLGIPLLRICARIAIPDTTSFDQDEKSICASDSITNDPLCQYNAKDDPGYTRCYHLNHQGGQDPDKIYDSVDDNCNVRMIAPKLCLYVDPSLTSLSSLLDPFDYNPISQPLHSGSQIFPVGKILIELINAGTSLADALVSLVGIVVDKIGLSFLKDVVRFIGNVIQFIGSAFVDILKDVFDLNRVVNPEVLGCVELPIGPLPPPFYNELQKIASGKVEIIPICTKEELNLENKENINVASSQCAVSNIHNNIISNAVRISNSNQLPLCQNGEEGEKSYKANQCVKIQNIELFGPSVIRKKYNDVLKLCKYSNSDEPCVNYNGCEDSDNQLAGCQGREFRVLYATNIKGKVVDDISQLEPSEKFNYCLPDCVGARCPIPASPGADSCCEGAQLCQQVYGVDVGNFDDIKLVFQQDKVNEGKNGVVKESIRFNGKDLIALITRTTRSICRELLQSSDSNIKCDDSLIIHEQTSDDICVYNINNTKKPLIGCVKRAAPPLPTAFKCRNSKNNHFKPDIGIKLEVKESETNYSLEGCIEAKHSHHQNRTNDVEDDENNNQFNINLAGYDYNAYVTDHKGSVSPDVGTKWGKYDSEAPKEAQDVQSHNAKYRYLKGIEFINNEYVVGGKLICVNQNSNAIPKCPLYEKMCVLAKVKKNPECIKAQKNNNTQQNFGPETCKEVSQSIEDRVYPRDFALCNEESADYPNCFKLGPNEYYQLTKTSFGNTMSLSGSSIKTEEDIMKTIGNCGSETVKSKECVSYSPRKYIYRFNTVQEVLKCKTDHSRCTVNVPSCTNDELMDRANTQLTNDAVKSETALIGLFKTINNLICSGVIDKVCKDVKYKCQPKFNISDNGTVIAIETCIDPASASASANKKNAAPITDFVCSTTKLESCDKLSKSKFYTFTNSHENLIRHYNSANLLGELVETKTYVNKLDTKAVLIDPKFCGNRIKQCTENKHCTIFDEGKKFILGDEQEYVIKRCQTQLCYAKTSEDKKVNKDDVLVKSPYEGDGKTRFRSKNALELGLCQVIPDIPKCKQEESYNAIWPETNPGDQAIGKCKQGTNPRIKYIPINKDSLKRRCLFDPAIDASSNVHFTSGDTAKPVLELPTKKTVGCKEYKVRCSKISENGVIWPTVEVDAISQPKCANSAYKLSNPNATRKCELDHKNNPVFTKPTANVTCSHPDKCDRLVDTKNGVIWSEAKVQEISRPTCVNKNHKLSHPTARRKCVLDNKGGIHRLELNAMIDTEDPITRNHRIRPILASKITCYDPNKCSEVLENGIIWSEAEVGKESSPRCENPDYKLSESVVTRMCLKNDNGVPKLASTVSYSFYPIGRVNGSVSSIKCLPRLR</sequence>
<dbReference type="RefSeq" id="WP_011944721.1">
    <property type="nucleotide sequence ID" value="NC_009488.1"/>
</dbReference>
<accession>A5CDP8</accession>
<evidence type="ECO:0008006" key="3">
    <source>
        <dbReference type="Google" id="ProtNLM"/>
    </source>
</evidence>
<gene>
    <name evidence="1" type="ordered locus">OTBS_0954</name>
</gene>
<reference evidence="1 2" key="1">
    <citation type="journal article" date="2007" name="Proc. Natl. Acad. Sci. U.S.A.">
        <title>The Orientia tsutsugamushi genome reveals massive proliferation of conjugative type IV secretion system and host-cell interaction genes.</title>
        <authorList>
            <person name="Cho N.-H."/>
            <person name="Kim H.-R."/>
            <person name="Lee J.-H."/>
            <person name="Kim S.-Y."/>
            <person name="Kim J."/>
            <person name="Cha S."/>
            <person name="Kim S.-Y."/>
            <person name="Darby A.C."/>
            <person name="Fuxelius H.-H."/>
            <person name="Yin J."/>
            <person name="Kim J.H."/>
            <person name="Kim J."/>
            <person name="Lee S.J."/>
            <person name="Koh Y.-S."/>
            <person name="Jang W.-J."/>
            <person name="Park K.-H."/>
            <person name="Andersson S.G.E."/>
            <person name="Choi M.-S."/>
            <person name="Kim I.-S."/>
        </authorList>
    </citation>
    <scope>NUCLEOTIDE SEQUENCE [LARGE SCALE GENOMIC DNA]</scope>
    <source>
        <strain evidence="1 2">Boryong</strain>
    </source>
</reference>
<evidence type="ECO:0000313" key="2">
    <source>
        <dbReference type="Proteomes" id="UP000001565"/>
    </source>
</evidence>
<dbReference type="HOGENOM" id="CLU_248316_0_0_5"/>
<dbReference type="KEGG" id="ots:OTBS_0954"/>
<dbReference type="Proteomes" id="UP000001565">
    <property type="component" value="Chromosome"/>
</dbReference>
<dbReference type="eggNOG" id="ENOG5034CG5">
    <property type="taxonomic scope" value="Bacteria"/>
</dbReference>
<dbReference type="EMBL" id="AM494475">
    <property type="protein sequence ID" value="CAM80020.1"/>
    <property type="molecule type" value="Genomic_DNA"/>
</dbReference>